<protein>
    <recommendedName>
        <fullName evidence="10">MATE family efflux transporter</fullName>
    </recommendedName>
</protein>
<evidence type="ECO:0000256" key="6">
    <source>
        <dbReference type="ARBA" id="ARBA00023136"/>
    </source>
</evidence>
<evidence type="ECO:0000256" key="7">
    <source>
        <dbReference type="SAM" id="Phobius"/>
    </source>
</evidence>
<dbReference type="PANTHER" id="PTHR43823">
    <property type="entry name" value="SPORULATION PROTEIN YKVU"/>
    <property type="match status" value="1"/>
</dbReference>
<feature type="transmembrane region" description="Helical" evidence="7">
    <location>
        <begin position="236"/>
        <end position="253"/>
    </location>
</feature>
<keyword evidence="9" id="KW-1185">Reference proteome</keyword>
<feature type="transmembrane region" description="Helical" evidence="7">
    <location>
        <begin position="311"/>
        <end position="332"/>
    </location>
</feature>
<keyword evidence="2" id="KW-0813">Transport</keyword>
<dbReference type="GO" id="GO:0042910">
    <property type="term" value="F:xenobiotic transmembrane transporter activity"/>
    <property type="evidence" value="ECO:0007669"/>
    <property type="project" value="InterPro"/>
</dbReference>
<dbReference type="PIRSF" id="PIRSF006603">
    <property type="entry name" value="DinF"/>
    <property type="match status" value="1"/>
</dbReference>
<evidence type="ECO:0000313" key="9">
    <source>
        <dbReference type="Proteomes" id="UP000806542"/>
    </source>
</evidence>
<dbReference type="GO" id="GO:0015297">
    <property type="term" value="F:antiporter activity"/>
    <property type="evidence" value="ECO:0007669"/>
    <property type="project" value="InterPro"/>
</dbReference>
<accession>A0A9D5M5Y6</accession>
<dbReference type="InterPro" id="IPR048279">
    <property type="entry name" value="MdtK-like"/>
</dbReference>
<keyword evidence="4 7" id="KW-0812">Transmembrane</keyword>
<dbReference type="AlphaFoldDB" id="A0A9D5M5Y6"/>
<sequence length="416" mass="44796">MAAVSLCMPMFIFLTGLANLFGIGASSLMSRSLGVGNHQKAKQTAVFSIWTSVGISLAYGLLLALLQPVLLPWAGADDATYEFCSQYIFWTITVGAVPTVLNQELAHLVRAEGNSAQASFGVAMGGVLNIILDPIFIFLLGFNIAGAAIATMLSNVIATIYFMLLIFCKRQSTDISFNLTLYTWRHRIAREVLLVGLPSCLMNLMGVLSNITINKLMAGYSNAAVAGIGVAKKVDMLSFAIATGMSQGVLPLIGYNYSAQNYRRMKAAIQTSFLISLAVAIVGTVFLFTCAGPIVRAFIDDAETVRFGQMFQRIICITGPCISVTMLAITAFQSVGKKLEPAILSLLRKGGLDIPFMFVMNALAGVNGIVWATPIADFGAMAVAVILFIPFWRRISSLKNQQDCGKQSTYTHGKNM</sequence>
<feature type="transmembrane region" description="Helical" evidence="7">
    <location>
        <begin position="12"/>
        <end position="33"/>
    </location>
</feature>
<feature type="transmembrane region" description="Helical" evidence="7">
    <location>
        <begin position="375"/>
        <end position="392"/>
    </location>
</feature>
<feature type="transmembrane region" description="Helical" evidence="7">
    <location>
        <begin position="118"/>
        <end position="138"/>
    </location>
</feature>
<organism evidence="8 9">
    <name type="scientific">Ructibacterium gallinarum</name>
    <dbReference type="NCBI Taxonomy" id="2779355"/>
    <lineage>
        <taxon>Bacteria</taxon>
        <taxon>Bacillati</taxon>
        <taxon>Bacillota</taxon>
        <taxon>Clostridia</taxon>
        <taxon>Eubacteriales</taxon>
        <taxon>Oscillospiraceae</taxon>
        <taxon>Ructibacterium</taxon>
    </lineage>
</organism>
<dbReference type="Pfam" id="PF01554">
    <property type="entry name" value="MatE"/>
    <property type="match status" value="2"/>
</dbReference>
<keyword evidence="3" id="KW-1003">Cell membrane</keyword>
<evidence type="ECO:0000256" key="2">
    <source>
        <dbReference type="ARBA" id="ARBA00022448"/>
    </source>
</evidence>
<dbReference type="Proteomes" id="UP000806542">
    <property type="component" value="Unassembled WGS sequence"/>
</dbReference>
<evidence type="ECO:0000256" key="1">
    <source>
        <dbReference type="ARBA" id="ARBA00004651"/>
    </source>
</evidence>
<comment type="subcellular location">
    <subcellularLocation>
        <location evidence="1">Cell membrane</location>
        <topology evidence="1">Multi-pass membrane protein</topology>
    </subcellularLocation>
</comment>
<dbReference type="InterPro" id="IPR051327">
    <property type="entry name" value="MATE_MepA_subfamily"/>
</dbReference>
<evidence type="ECO:0008006" key="10">
    <source>
        <dbReference type="Google" id="ProtNLM"/>
    </source>
</evidence>
<keyword evidence="5 7" id="KW-1133">Transmembrane helix</keyword>
<feature type="transmembrane region" description="Helical" evidence="7">
    <location>
        <begin position="144"/>
        <end position="167"/>
    </location>
</feature>
<reference evidence="8" key="1">
    <citation type="submission" date="2020-10" db="EMBL/GenBank/DDBJ databases">
        <title>ChiBAC.</title>
        <authorList>
            <person name="Zenner C."/>
            <person name="Hitch T.C.A."/>
            <person name="Clavel T."/>
        </authorList>
    </citation>
    <scope>NUCLEOTIDE SEQUENCE</scope>
    <source>
        <strain evidence="8">DSM 107454</strain>
    </source>
</reference>
<comment type="caution">
    <text evidence="8">The sequence shown here is derived from an EMBL/GenBank/DDBJ whole genome shotgun (WGS) entry which is preliminary data.</text>
</comment>
<gene>
    <name evidence="8" type="ORF">INF28_06830</name>
</gene>
<keyword evidence="6 7" id="KW-0472">Membrane</keyword>
<evidence type="ECO:0000256" key="3">
    <source>
        <dbReference type="ARBA" id="ARBA00022475"/>
    </source>
</evidence>
<feature type="transmembrane region" description="Helical" evidence="7">
    <location>
        <begin position="188"/>
        <end position="208"/>
    </location>
</feature>
<dbReference type="PANTHER" id="PTHR43823:SF3">
    <property type="entry name" value="MULTIDRUG EXPORT PROTEIN MEPA"/>
    <property type="match status" value="1"/>
</dbReference>
<feature type="transmembrane region" description="Helical" evidence="7">
    <location>
        <begin position="45"/>
        <end position="67"/>
    </location>
</feature>
<evidence type="ECO:0000256" key="5">
    <source>
        <dbReference type="ARBA" id="ARBA00022989"/>
    </source>
</evidence>
<feature type="transmembrane region" description="Helical" evidence="7">
    <location>
        <begin position="352"/>
        <end position="369"/>
    </location>
</feature>
<proteinExistence type="predicted"/>
<evidence type="ECO:0000313" key="8">
    <source>
        <dbReference type="EMBL" id="MBE5040174.1"/>
    </source>
</evidence>
<feature type="transmembrane region" description="Helical" evidence="7">
    <location>
        <begin position="87"/>
        <end position="106"/>
    </location>
</feature>
<name>A0A9D5M5Y6_9FIRM</name>
<dbReference type="InterPro" id="IPR002528">
    <property type="entry name" value="MATE_fam"/>
</dbReference>
<evidence type="ECO:0000256" key="4">
    <source>
        <dbReference type="ARBA" id="ARBA00022692"/>
    </source>
</evidence>
<dbReference type="GO" id="GO:0005886">
    <property type="term" value="C:plasma membrane"/>
    <property type="evidence" value="ECO:0007669"/>
    <property type="project" value="UniProtKB-SubCell"/>
</dbReference>
<dbReference type="EMBL" id="JADCKB010000012">
    <property type="protein sequence ID" value="MBE5040174.1"/>
    <property type="molecule type" value="Genomic_DNA"/>
</dbReference>
<feature type="transmembrane region" description="Helical" evidence="7">
    <location>
        <begin position="273"/>
        <end position="299"/>
    </location>
</feature>